<keyword evidence="3" id="KW-0597">Phosphoprotein</keyword>
<evidence type="ECO:0000256" key="1">
    <source>
        <dbReference type="ARBA" id="ARBA00000085"/>
    </source>
</evidence>
<reference evidence="10" key="1">
    <citation type="journal article" date="2017" name="Appl. Environ. Microbiol.">
        <title>Genomic analysis of Calderihabitans maritimus KKC1, a thermophilic hydrogenogenic carboxydotrophic bacterium isolated from marine sediment.</title>
        <authorList>
            <person name="Omae K."/>
            <person name="Yoneda Y."/>
            <person name="Fukuyama Y."/>
            <person name="Yoshida T."/>
            <person name="Sako Y."/>
        </authorList>
    </citation>
    <scope>NUCLEOTIDE SEQUENCE [LARGE SCALE GENOMIC DNA]</scope>
    <source>
        <strain evidence="10">KKC1</strain>
    </source>
</reference>
<dbReference type="CDD" id="cd00082">
    <property type="entry name" value="HisKA"/>
    <property type="match status" value="1"/>
</dbReference>
<dbReference type="InterPro" id="IPR003661">
    <property type="entry name" value="HisK_dim/P_dom"/>
</dbReference>
<evidence type="ECO:0000256" key="3">
    <source>
        <dbReference type="ARBA" id="ARBA00022553"/>
    </source>
</evidence>
<keyword evidence="10" id="KW-1185">Reference proteome</keyword>
<dbReference type="AlphaFoldDB" id="A0A1Z5HQL2"/>
<evidence type="ECO:0000313" key="9">
    <source>
        <dbReference type="EMBL" id="GAW91601.1"/>
    </source>
</evidence>
<sequence>MVKIVPRKRYVFLIGVVLVALGFYIPKLLVPLALSIVDLIEKSIKRVDTGLLILAAAKLVIYQSVKGLPGYLGVFLIAESIETKRGSRKYIKLILPLIIVSAMHLMVNKGVDKTDILVPLLTVIAGSLLIEQMSFKGDNIFATTIVVAQLAFGLQWLNLTPWLTNFGFGSGDLATSIQIASKFLVGDKVMNFLGFSFCIPLLVTAVITTKLLAVYMKRISDVEIRKEQEVELERMRLQAEETRILREMHSLVHDLKTPLMTVQGLSSLVEMATSEEKVRDYCRHIGNAVDKVNEMISEILYEKVRKPAEIEDLINYVRAHVMVKVEGRKVYFELDDNLPVLRINKIRVARAIDNLIQNAFRATSPTEGKIWIRVRSERQGVTFEVEDNGVGIPAEKLADIWTVGYSTRPEGSGLGLAFVKRVVESHQGTVEVESTVGKGTTVRIWLPEEVANDQNIGD</sequence>
<dbReference type="SMART" id="SM00388">
    <property type="entry name" value="HisKA"/>
    <property type="match status" value="1"/>
</dbReference>
<dbReference type="PROSITE" id="PS50109">
    <property type="entry name" value="HIS_KIN"/>
    <property type="match status" value="1"/>
</dbReference>
<accession>A0A1Z5HQL2</accession>
<dbReference type="SUPFAM" id="SSF47384">
    <property type="entry name" value="Homodimeric domain of signal transducing histidine kinase"/>
    <property type="match status" value="1"/>
</dbReference>
<evidence type="ECO:0000256" key="6">
    <source>
        <dbReference type="ARBA" id="ARBA00023012"/>
    </source>
</evidence>
<keyword evidence="7" id="KW-0812">Transmembrane</keyword>
<dbReference type="PANTHER" id="PTHR43711:SF31">
    <property type="entry name" value="HISTIDINE KINASE"/>
    <property type="match status" value="1"/>
</dbReference>
<dbReference type="RefSeq" id="WP_088553116.1">
    <property type="nucleotide sequence ID" value="NZ_BDGJ01000020.1"/>
</dbReference>
<evidence type="ECO:0000256" key="2">
    <source>
        <dbReference type="ARBA" id="ARBA00012438"/>
    </source>
</evidence>
<gene>
    <name evidence="9" type="ORF">KKC1_07620</name>
</gene>
<dbReference type="Gene3D" id="1.10.287.130">
    <property type="match status" value="1"/>
</dbReference>
<comment type="caution">
    <text evidence="9">The sequence shown here is derived from an EMBL/GenBank/DDBJ whole genome shotgun (WGS) entry which is preliminary data.</text>
</comment>
<dbReference type="InterPro" id="IPR005467">
    <property type="entry name" value="His_kinase_dom"/>
</dbReference>
<feature type="transmembrane region" description="Helical" evidence="7">
    <location>
        <begin position="90"/>
        <end position="107"/>
    </location>
</feature>
<dbReference type="Gene3D" id="3.30.565.10">
    <property type="entry name" value="Histidine kinase-like ATPase, C-terminal domain"/>
    <property type="match status" value="1"/>
</dbReference>
<evidence type="ECO:0000256" key="7">
    <source>
        <dbReference type="SAM" id="Phobius"/>
    </source>
</evidence>
<keyword evidence="5 9" id="KW-0418">Kinase</keyword>
<dbReference type="InterPro" id="IPR036890">
    <property type="entry name" value="HATPase_C_sf"/>
</dbReference>
<comment type="catalytic activity">
    <reaction evidence="1">
        <text>ATP + protein L-histidine = ADP + protein N-phospho-L-histidine.</text>
        <dbReference type="EC" id="2.7.13.3"/>
    </reaction>
</comment>
<name>A0A1Z5HQL2_9FIRM</name>
<dbReference type="OrthoDB" id="1677679at2"/>
<dbReference type="InterPro" id="IPR050736">
    <property type="entry name" value="Sensor_HK_Regulatory"/>
</dbReference>
<dbReference type="GO" id="GO:0000155">
    <property type="term" value="F:phosphorelay sensor kinase activity"/>
    <property type="evidence" value="ECO:0007669"/>
    <property type="project" value="InterPro"/>
</dbReference>
<feature type="transmembrane region" description="Helical" evidence="7">
    <location>
        <begin position="49"/>
        <end position="78"/>
    </location>
</feature>
<proteinExistence type="predicted"/>
<evidence type="ECO:0000256" key="4">
    <source>
        <dbReference type="ARBA" id="ARBA00022679"/>
    </source>
</evidence>
<evidence type="ECO:0000313" key="10">
    <source>
        <dbReference type="Proteomes" id="UP000197032"/>
    </source>
</evidence>
<dbReference type="PANTHER" id="PTHR43711">
    <property type="entry name" value="TWO-COMPONENT HISTIDINE KINASE"/>
    <property type="match status" value="1"/>
</dbReference>
<dbReference type="SUPFAM" id="SSF55874">
    <property type="entry name" value="ATPase domain of HSP90 chaperone/DNA topoisomerase II/histidine kinase"/>
    <property type="match status" value="1"/>
</dbReference>
<dbReference type="Pfam" id="PF00512">
    <property type="entry name" value="HisKA"/>
    <property type="match status" value="1"/>
</dbReference>
<dbReference type="EMBL" id="BDGJ01000020">
    <property type="protein sequence ID" value="GAW91601.1"/>
    <property type="molecule type" value="Genomic_DNA"/>
</dbReference>
<feature type="transmembrane region" description="Helical" evidence="7">
    <location>
        <begin position="139"/>
        <end position="157"/>
    </location>
</feature>
<dbReference type="CDD" id="cd00075">
    <property type="entry name" value="HATPase"/>
    <property type="match status" value="1"/>
</dbReference>
<dbReference type="InterPro" id="IPR036097">
    <property type="entry name" value="HisK_dim/P_sf"/>
</dbReference>
<keyword evidence="7" id="KW-0472">Membrane</keyword>
<feature type="transmembrane region" description="Helical" evidence="7">
    <location>
        <begin position="12"/>
        <end position="37"/>
    </location>
</feature>
<dbReference type="Proteomes" id="UP000197032">
    <property type="component" value="Unassembled WGS sequence"/>
</dbReference>
<dbReference type="InterPro" id="IPR004358">
    <property type="entry name" value="Sig_transdc_His_kin-like_C"/>
</dbReference>
<feature type="domain" description="Histidine kinase" evidence="8">
    <location>
        <begin position="250"/>
        <end position="450"/>
    </location>
</feature>
<feature type="transmembrane region" description="Helical" evidence="7">
    <location>
        <begin position="113"/>
        <end position="130"/>
    </location>
</feature>
<keyword evidence="7" id="KW-1133">Transmembrane helix</keyword>
<keyword evidence="6" id="KW-0902">Two-component regulatory system</keyword>
<dbReference type="SMART" id="SM00387">
    <property type="entry name" value="HATPase_c"/>
    <property type="match status" value="1"/>
</dbReference>
<dbReference type="EC" id="2.7.13.3" evidence="2"/>
<keyword evidence="4" id="KW-0808">Transferase</keyword>
<organism evidence="9 10">
    <name type="scientific">Calderihabitans maritimus</name>
    <dbReference type="NCBI Taxonomy" id="1246530"/>
    <lineage>
        <taxon>Bacteria</taxon>
        <taxon>Bacillati</taxon>
        <taxon>Bacillota</taxon>
        <taxon>Clostridia</taxon>
        <taxon>Neomoorellales</taxon>
        <taxon>Calderihabitantaceae</taxon>
        <taxon>Calderihabitans</taxon>
    </lineage>
</organism>
<feature type="transmembrane region" description="Helical" evidence="7">
    <location>
        <begin position="192"/>
        <end position="216"/>
    </location>
</feature>
<dbReference type="InterPro" id="IPR003594">
    <property type="entry name" value="HATPase_dom"/>
</dbReference>
<evidence type="ECO:0000256" key="5">
    <source>
        <dbReference type="ARBA" id="ARBA00022777"/>
    </source>
</evidence>
<dbReference type="PRINTS" id="PR00344">
    <property type="entry name" value="BCTRLSENSOR"/>
</dbReference>
<dbReference type="Pfam" id="PF02518">
    <property type="entry name" value="HATPase_c"/>
    <property type="match status" value="1"/>
</dbReference>
<evidence type="ECO:0000259" key="8">
    <source>
        <dbReference type="PROSITE" id="PS50109"/>
    </source>
</evidence>
<protein>
    <recommendedName>
        <fullName evidence="2">histidine kinase</fullName>
        <ecNumber evidence="2">2.7.13.3</ecNumber>
    </recommendedName>
</protein>